<organism evidence="1">
    <name type="scientific">Cherax quadricarinatus</name>
    <name type="common">Australian red claw crayfish</name>
    <dbReference type="NCBI Taxonomy" id="27406"/>
    <lineage>
        <taxon>Eukaryota</taxon>
        <taxon>Metazoa</taxon>
        <taxon>Ecdysozoa</taxon>
        <taxon>Arthropoda</taxon>
        <taxon>Crustacea</taxon>
        <taxon>Multicrustacea</taxon>
        <taxon>Malacostraca</taxon>
        <taxon>Eumalacostraca</taxon>
        <taxon>Eucarida</taxon>
        <taxon>Decapoda</taxon>
        <taxon>Pleocyemata</taxon>
        <taxon>Astacidea</taxon>
        <taxon>Parastacoidea</taxon>
        <taxon>Parastacidae</taxon>
        <taxon>Cherax</taxon>
    </lineage>
</organism>
<name>G0ZJC5_CHEQU</name>
<reference evidence="1" key="1">
    <citation type="journal article" date="2011" name="Dev. Comp. Immunol.">
        <title>Differential gene expression profile from haematopoietic tissue stem cells of red claw crayfish, Cherax quadricarinatus, in response to WSSV infection.</title>
        <authorList>
            <person name="Liu H.P."/>
            <person name="Chen R.Y."/>
            <person name="Zhang Q.X."/>
            <person name="Peng H."/>
            <person name="Wang K.J."/>
        </authorList>
    </citation>
    <scope>NUCLEOTIDE SEQUENCE</scope>
</reference>
<accession>G0ZJC5</accession>
<dbReference type="AlphaFoldDB" id="G0ZJC5"/>
<reference evidence="1" key="2">
    <citation type="submission" date="2011-02" db="EMBL/GenBank/DDBJ databases">
        <authorList>
            <person name="Liu H.-P."/>
            <person name="Chen R.-Y."/>
            <person name="Zhang Q.-X."/>
            <person name="Peng H."/>
            <person name="Wang K.-J."/>
        </authorList>
    </citation>
    <scope>NUCLEOTIDE SEQUENCE</scope>
</reference>
<dbReference type="EMBL" id="JF284576">
    <property type="protein sequence ID" value="AEL23122.1"/>
    <property type="molecule type" value="mRNA"/>
</dbReference>
<proteinExistence type="evidence at transcript level"/>
<protein>
    <submittedName>
        <fullName evidence="1">Matrix metalloproteinase</fullName>
    </submittedName>
</protein>
<feature type="non-terminal residue" evidence="1">
    <location>
        <position position="1"/>
    </location>
</feature>
<evidence type="ECO:0000313" key="1">
    <source>
        <dbReference type="EMBL" id="AEL23122.1"/>
    </source>
</evidence>
<sequence length="39" mass="4683">LESIIYIIRKTLPVRYIFRIAFFHRRALGRIKSPVVIIL</sequence>